<dbReference type="EMBL" id="JAUKPO010000059">
    <property type="protein sequence ID" value="MDO1451426.1"/>
    <property type="molecule type" value="Genomic_DNA"/>
</dbReference>
<feature type="domain" description="GH3 middle" evidence="1">
    <location>
        <begin position="297"/>
        <end position="362"/>
    </location>
</feature>
<dbReference type="InterPro" id="IPR004993">
    <property type="entry name" value="GH3"/>
</dbReference>
<evidence type="ECO:0000259" key="1">
    <source>
        <dbReference type="Pfam" id="PF23571"/>
    </source>
</evidence>
<name>A0ABT8RH45_9BACT</name>
<dbReference type="RefSeq" id="WP_302042224.1">
    <property type="nucleotide sequence ID" value="NZ_JAUKPO010000059.1"/>
</dbReference>
<gene>
    <name evidence="3" type="ORF">Q0590_34445</name>
</gene>
<dbReference type="InterPro" id="IPR055377">
    <property type="entry name" value="GH3_M"/>
</dbReference>
<dbReference type="Pfam" id="PF03321">
    <property type="entry name" value="GH3"/>
    <property type="match status" value="1"/>
</dbReference>
<dbReference type="Pfam" id="PF23572">
    <property type="entry name" value="GH3_C"/>
    <property type="match status" value="1"/>
</dbReference>
<evidence type="ECO:0000259" key="2">
    <source>
        <dbReference type="Pfam" id="PF23572"/>
    </source>
</evidence>
<organism evidence="3 4">
    <name type="scientific">Rhodocytophaga aerolata</name>
    <dbReference type="NCBI Taxonomy" id="455078"/>
    <lineage>
        <taxon>Bacteria</taxon>
        <taxon>Pseudomonadati</taxon>
        <taxon>Bacteroidota</taxon>
        <taxon>Cytophagia</taxon>
        <taxon>Cytophagales</taxon>
        <taxon>Rhodocytophagaceae</taxon>
        <taxon>Rhodocytophaga</taxon>
    </lineage>
</organism>
<protein>
    <submittedName>
        <fullName evidence="3">GH3 auxin-responsive promoter family protein</fullName>
    </submittedName>
</protein>
<comment type="caution">
    <text evidence="3">The sequence shown here is derived from an EMBL/GenBank/DDBJ whole genome shotgun (WGS) entry which is preliminary data.</text>
</comment>
<dbReference type="PANTHER" id="PTHR31901:SF9">
    <property type="entry name" value="GH3 DOMAIN-CONTAINING PROTEIN"/>
    <property type="match status" value="1"/>
</dbReference>
<proteinExistence type="predicted"/>
<keyword evidence="4" id="KW-1185">Reference proteome</keyword>
<reference evidence="3" key="1">
    <citation type="submission" date="2023-07" db="EMBL/GenBank/DDBJ databases">
        <title>The genome sequence of Rhodocytophaga aerolata KACC 12507.</title>
        <authorList>
            <person name="Zhang X."/>
        </authorList>
    </citation>
    <scope>NUCLEOTIDE SEQUENCE</scope>
    <source>
        <strain evidence="3">KACC 12507</strain>
    </source>
</reference>
<feature type="domain" description="GH3 C-terminal" evidence="2">
    <location>
        <begin position="389"/>
        <end position="495"/>
    </location>
</feature>
<evidence type="ECO:0000313" key="3">
    <source>
        <dbReference type="EMBL" id="MDO1451426.1"/>
    </source>
</evidence>
<dbReference type="Pfam" id="PF23571">
    <property type="entry name" value="GH3_M"/>
    <property type="match status" value="1"/>
</dbReference>
<evidence type="ECO:0000313" key="4">
    <source>
        <dbReference type="Proteomes" id="UP001168528"/>
    </source>
</evidence>
<dbReference type="InterPro" id="IPR055378">
    <property type="entry name" value="GH3_C"/>
</dbReference>
<dbReference type="Proteomes" id="UP001168528">
    <property type="component" value="Unassembled WGS sequence"/>
</dbReference>
<accession>A0ABT8RH45</accession>
<dbReference type="PANTHER" id="PTHR31901">
    <property type="entry name" value="GH3 DOMAIN-CONTAINING PROTEIN"/>
    <property type="match status" value="1"/>
</dbReference>
<sequence>MALLGKIIKGAVHLGYNLVSDVNDPVAAQQDILKELLTKAANTAFGKQYGFSGLLESENLVQAFARRVPIHDYYDIYNQWWQRQRASEPDVTWPGTTEYFALSSGTTGGPSKHIPVSEEMIKAIRTTGIRQILSLANFDLPADIYEKEILMLGSTTQLVDKGDYLEGEISGISASRIPGWFESYYKPGKEIASLNDFDARVQEIVLQAPNWDIGALSGIPSWIQLMLERVVEHHKLETIHDIWPNLSIYATGGIAYEPYRKGFEKLLARPIIFVDTYLASEGFFAFQSRPDTRAMALVLNNGIYFEFIPFNEQNFDGEGKLVENPTVLTIADVEEEQEYALLVSTCAGAWRYMIGDTVRFTDKARSEILITGRIKHFLSVTGEQLSVENMNDAFAEVEKELGITIREFTVTAIPYEQYFAHRWYIGTDDPVEASVVEEKLDTILQSLNKNYRRARERGLKKVYVELLSPSVFYHWQESNNKLGGQTKTPRVMTKEQLANWEEFISGSKAV</sequence>